<keyword evidence="3" id="KW-1185">Reference proteome</keyword>
<reference evidence="1 3" key="1">
    <citation type="submission" date="2015-07" db="EMBL/GenBank/DDBJ databases">
        <title>Bacillus zhangzhouensis sp. nov. and Bacillus nanhaiticus sp. nov.</title>
        <authorList>
            <person name="Liu Y."/>
            <person name="Lai Q."/>
            <person name="Shao Z."/>
        </authorList>
    </citation>
    <scope>NUCLEOTIDE SEQUENCE [LARGE SCALE GENOMIC DNA]</scope>
    <source>
        <strain evidence="1 3">NH7I_1</strain>
    </source>
</reference>
<comment type="caution">
    <text evidence="2">The sequence shown here is derived from an EMBL/GenBank/DDBJ whole genome shotgun (WGS) entry which is preliminary data.</text>
</comment>
<protein>
    <recommendedName>
        <fullName evidence="5">Apea-like HEPN domain-containing protein</fullName>
    </recommendedName>
</protein>
<reference evidence="2 4" key="2">
    <citation type="submission" date="2021-04" db="EMBL/GenBank/DDBJ databases">
        <title>Isolation of newly marine bacteria for enzymatic activity.</title>
        <authorList>
            <person name="Hadi W.A.M."/>
            <person name="Nair A.J.J."/>
            <person name="Edwin B.T."/>
        </authorList>
    </citation>
    <scope>NUCLEOTIDE SEQUENCE [LARGE SCALE GENOMIC DNA]</scope>
    <source>
        <strain evidence="2 4">B28A</strain>
    </source>
</reference>
<evidence type="ECO:0000313" key="1">
    <source>
        <dbReference type="EMBL" id="KPN15006.1"/>
    </source>
</evidence>
<accession>A0ABD4QHK4</accession>
<organism evidence="2 4">
    <name type="scientific">Bacillus australimaris</name>
    <dbReference type="NCBI Taxonomy" id="1326968"/>
    <lineage>
        <taxon>Bacteria</taxon>
        <taxon>Bacillati</taxon>
        <taxon>Bacillota</taxon>
        <taxon>Bacilli</taxon>
        <taxon>Bacillales</taxon>
        <taxon>Bacillaceae</taxon>
        <taxon>Bacillus</taxon>
    </lineage>
</organism>
<dbReference type="AlphaFoldDB" id="A0ABD4QHK4"/>
<evidence type="ECO:0008006" key="5">
    <source>
        <dbReference type="Google" id="ProtNLM"/>
    </source>
</evidence>
<dbReference type="EMBL" id="JAGQFH010000005">
    <property type="protein sequence ID" value="MBR8689280.1"/>
    <property type="molecule type" value="Genomic_DNA"/>
</dbReference>
<dbReference type="Proteomes" id="UP000050272">
    <property type="component" value="Unassembled WGS sequence"/>
</dbReference>
<evidence type="ECO:0000313" key="3">
    <source>
        <dbReference type="Proteomes" id="UP000050272"/>
    </source>
</evidence>
<dbReference type="Proteomes" id="UP000676804">
    <property type="component" value="Unassembled WGS sequence"/>
</dbReference>
<evidence type="ECO:0000313" key="2">
    <source>
        <dbReference type="EMBL" id="MBR8689280.1"/>
    </source>
</evidence>
<sequence length="327" mass="38690">MNNFDYLNSRLEKYEHLTLKKINGSRYRLQDECVNKSLSFNLKGIEVESNYMNMKKLHLKFENSNDYKYFDGHGFCIEDYAEFGITGFFDEEFNYTSFETDVCYSFGKYKFIVSDPSNLFQFLTWFEDETKFDYKTIKLFGTSQDTALKDLEKAVFYIGSKFLEDDEAYKEFLYPRIVDLREVGVTAVPFNYTEINLNINWDSPIANNLSLFNYGESTDHYNFFAYYRFIETFFDTGNEEDELIALVESIDNDELLIFAKDHNLIEANGTAKTLAKTLYKVRNNYVHHKLRKERIVDPYFNVPVAILSKWKVISREITIQLFNKNCL</sequence>
<dbReference type="RefSeq" id="WP_060697914.1">
    <property type="nucleotide sequence ID" value="NZ_JAGQFH010000005.1"/>
</dbReference>
<dbReference type="EMBL" id="LGYN01000005">
    <property type="protein sequence ID" value="KPN15006.1"/>
    <property type="molecule type" value="Genomic_DNA"/>
</dbReference>
<evidence type="ECO:0000313" key="4">
    <source>
        <dbReference type="Proteomes" id="UP000676804"/>
    </source>
</evidence>
<proteinExistence type="predicted"/>
<name>A0ABD4QHK4_9BACI</name>
<gene>
    <name evidence="1" type="ORF">AKG37_17135</name>
    <name evidence="2" type="ORF">KCQ59_05720</name>
</gene>